<name>A0ABT7T1H8_9ALTE</name>
<keyword evidence="1" id="KW-0812">Transmembrane</keyword>
<dbReference type="RefSeq" id="WP_289367223.1">
    <property type="nucleotide sequence ID" value="NZ_JAUCBP010000014.1"/>
</dbReference>
<feature type="transmembrane region" description="Helical" evidence="1">
    <location>
        <begin position="90"/>
        <end position="109"/>
    </location>
</feature>
<keyword evidence="3" id="KW-1185">Reference proteome</keyword>
<dbReference type="Proteomes" id="UP001234343">
    <property type="component" value="Unassembled WGS sequence"/>
</dbReference>
<proteinExistence type="predicted"/>
<keyword evidence="1" id="KW-1133">Transmembrane helix</keyword>
<evidence type="ECO:0000313" key="2">
    <source>
        <dbReference type="EMBL" id="MDM7862301.1"/>
    </source>
</evidence>
<protein>
    <recommendedName>
        <fullName evidence="4">TIGR04086 family membrane protein</fullName>
    </recommendedName>
</protein>
<organism evidence="2 3">
    <name type="scientific">Alteromonas arenosi</name>
    <dbReference type="NCBI Taxonomy" id="3055817"/>
    <lineage>
        <taxon>Bacteria</taxon>
        <taxon>Pseudomonadati</taxon>
        <taxon>Pseudomonadota</taxon>
        <taxon>Gammaproteobacteria</taxon>
        <taxon>Alteromonadales</taxon>
        <taxon>Alteromonadaceae</taxon>
        <taxon>Alteromonas/Salinimonas group</taxon>
        <taxon>Alteromonas</taxon>
    </lineage>
</organism>
<feature type="transmembrane region" description="Helical" evidence="1">
    <location>
        <begin position="58"/>
        <end position="78"/>
    </location>
</feature>
<keyword evidence="1" id="KW-0472">Membrane</keyword>
<evidence type="ECO:0000313" key="3">
    <source>
        <dbReference type="Proteomes" id="UP001234343"/>
    </source>
</evidence>
<dbReference type="EMBL" id="JAUCBP010000014">
    <property type="protein sequence ID" value="MDM7862301.1"/>
    <property type="molecule type" value="Genomic_DNA"/>
</dbReference>
<gene>
    <name evidence="2" type="ORF">QTP81_16965</name>
</gene>
<evidence type="ECO:0008006" key="4">
    <source>
        <dbReference type="Google" id="ProtNLM"/>
    </source>
</evidence>
<accession>A0ABT7T1H8</accession>
<comment type="caution">
    <text evidence="2">The sequence shown here is derived from an EMBL/GenBank/DDBJ whole genome shotgun (WGS) entry which is preliminary data.</text>
</comment>
<feature type="transmembrane region" description="Helical" evidence="1">
    <location>
        <begin position="33"/>
        <end position="49"/>
    </location>
</feature>
<sequence>MLMKTIRIVLTAIFCVFAAIGLGSVLMGRISPFSLVIVLLYLSVAAALNNKGGKPARVVAFFVSILLATCGLFSLAMYVSTFFGQAYDSVTPVALAVIGTTGILTFWTLKKGNIK</sequence>
<reference evidence="2 3" key="1">
    <citation type="submission" date="2023-06" db="EMBL/GenBank/DDBJ databases">
        <title>Alteromonas sp. ASW11-36 isolated from intertidal sand.</title>
        <authorList>
            <person name="Li Y."/>
        </authorList>
    </citation>
    <scope>NUCLEOTIDE SEQUENCE [LARGE SCALE GENOMIC DNA]</scope>
    <source>
        <strain evidence="2 3">ASW11-36</strain>
    </source>
</reference>
<evidence type="ECO:0000256" key="1">
    <source>
        <dbReference type="SAM" id="Phobius"/>
    </source>
</evidence>